<organism evidence="2 4">
    <name type="scientific">Pseudomonas aeruginosa</name>
    <dbReference type="NCBI Taxonomy" id="287"/>
    <lineage>
        <taxon>Bacteria</taxon>
        <taxon>Pseudomonadati</taxon>
        <taxon>Pseudomonadota</taxon>
        <taxon>Gammaproteobacteria</taxon>
        <taxon>Pseudomonadales</taxon>
        <taxon>Pseudomonadaceae</taxon>
        <taxon>Pseudomonas</taxon>
    </lineage>
</organism>
<dbReference type="Proteomes" id="UP000270834">
    <property type="component" value="Unassembled WGS sequence"/>
</dbReference>
<evidence type="ECO:0000313" key="4">
    <source>
        <dbReference type="Proteomes" id="UP000045039"/>
    </source>
</evidence>
<feature type="chain" id="PRO_5015028563" evidence="1">
    <location>
        <begin position="21"/>
        <end position="68"/>
    </location>
</feature>
<keyword evidence="1" id="KW-0732">Signal</keyword>
<comment type="caution">
    <text evidence="2">The sequence shown here is derived from an EMBL/GenBank/DDBJ whole genome shotgun (WGS) entry which is preliminary data.</text>
</comment>
<reference evidence="3 5" key="3">
    <citation type="submission" date="2018-08" db="EMBL/GenBank/DDBJ databases">
        <title>Recombination of ecologically and evolutionarily significant loci maintains genetic cohesion in the Pseudomonas syringae species complex.</title>
        <authorList>
            <person name="Dillon M."/>
            <person name="Thakur S."/>
            <person name="Almeida R.N.D."/>
            <person name="Weir B.S."/>
            <person name="Guttman D.S."/>
        </authorList>
    </citation>
    <scope>NUCLEOTIDE SEQUENCE [LARGE SCALE GENOMIC DNA]</scope>
    <source>
        <strain evidence="3 5">ICMP 7846</strain>
    </source>
</reference>
<name>A0A080VM83_PSEAI</name>
<reference evidence="4" key="1">
    <citation type="submission" date="2015-06" db="EMBL/GenBank/DDBJ databases">
        <authorList>
            <person name="Radhakrishnan Rajesh"/>
            <person name="Underwood Anthony"/>
            <person name="Al-Shahib Ali"/>
        </authorList>
    </citation>
    <scope>NUCLEOTIDE SEQUENCE [LARGE SCALE GENOMIC DNA]</scope>
    <source>
        <strain evidence="4">P19_London_7_VIM_2_05_10</strain>
    </source>
</reference>
<reference evidence="2" key="2">
    <citation type="submission" date="2015-06" db="EMBL/GenBank/DDBJ databases">
        <authorList>
            <person name="Radhakrishnan R."/>
            <person name="Underwood A."/>
            <person name="Al-Shahib A."/>
        </authorList>
    </citation>
    <scope>NUCLEOTIDE SEQUENCE</scope>
    <source>
        <strain evidence="2">P19_London_7_VIM_2_05_10</strain>
    </source>
</reference>
<dbReference type="EMBL" id="CVVU01000235">
    <property type="protein sequence ID" value="CRP67450.1"/>
    <property type="molecule type" value="Genomic_DNA"/>
</dbReference>
<evidence type="ECO:0000313" key="3">
    <source>
        <dbReference type="EMBL" id="RMS54370.1"/>
    </source>
</evidence>
<gene>
    <name evidence="3" type="ORF">ALP65_01877</name>
    <name evidence="2" type="ORF">PAERUG_P19_London_7_VIM_2_05_10_05198</name>
</gene>
<dbReference type="PROSITE" id="PS51257">
    <property type="entry name" value="PROKAR_LIPOPROTEIN"/>
    <property type="match status" value="1"/>
</dbReference>
<feature type="signal peptide" evidence="1">
    <location>
        <begin position="1"/>
        <end position="20"/>
    </location>
</feature>
<evidence type="ECO:0000313" key="2">
    <source>
        <dbReference type="EMBL" id="CRP67450.1"/>
    </source>
</evidence>
<accession>A0A080VM83</accession>
<proteinExistence type="predicted"/>
<protein>
    <submittedName>
        <fullName evidence="2">Uncharacterized protein</fullName>
    </submittedName>
</protein>
<evidence type="ECO:0000256" key="1">
    <source>
        <dbReference type="SAM" id="SignalP"/>
    </source>
</evidence>
<dbReference type="OMA" id="ERPYTDA"/>
<dbReference type="AlphaFoldDB" id="A0A080VM83"/>
<evidence type="ECO:0000313" key="5">
    <source>
        <dbReference type="Proteomes" id="UP000270834"/>
    </source>
</evidence>
<dbReference type="Proteomes" id="UP000045039">
    <property type="component" value="Unassembled WGS sequence"/>
</dbReference>
<dbReference type="EMBL" id="RBSQ01000664">
    <property type="protein sequence ID" value="RMS54370.1"/>
    <property type="molecule type" value="Genomic_DNA"/>
</dbReference>
<dbReference type="RefSeq" id="WP_003082754.1">
    <property type="nucleotide sequence ID" value="NZ_AP031604.1"/>
</dbReference>
<dbReference type="SMR" id="A0A080VM83"/>
<sequence length="68" mass="7489">MSKSLIVSLAASLVVLTGCANPPRSVERPYSDAEIKSYALDSLERSDLSPKRLDQYRSVLGTPHRQTL</sequence>